<dbReference type="PANTHER" id="PTHR42852">
    <property type="entry name" value="THIOL:DISULFIDE INTERCHANGE PROTEIN DSBE"/>
    <property type="match status" value="1"/>
</dbReference>
<dbReference type="OrthoDB" id="6399635at2"/>
<dbReference type="GO" id="GO:0030313">
    <property type="term" value="C:cell envelope"/>
    <property type="evidence" value="ECO:0007669"/>
    <property type="project" value="UniProtKB-SubCell"/>
</dbReference>
<dbReference type="InterPro" id="IPR013766">
    <property type="entry name" value="Thioredoxin_domain"/>
</dbReference>
<feature type="signal peptide" evidence="5">
    <location>
        <begin position="1"/>
        <end position="19"/>
    </location>
</feature>
<keyword evidence="4" id="KW-0676">Redox-active center</keyword>
<dbReference type="InterPro" id="IPR013740">
    <property type="entry name" value="Redoxin"/>
</dbReference>
<dbReference type="RefSeq" id="WP_119475697.1">
    <property type="nucleotide sequence ID" value="NZ_QXML01000001.1"/>
</dbReference>
<dbReference type="PROSITE" id="PS51352">
    <property type="entry name" value="THIOREDOXIN_2"/>
    <property type="match status" value="1"/>
</dbReference>
<dbReference type="InterPro" id="IPR050553">
    <property type="entry name" value="Thioredoxin_ResA/DsbE_sf"/>
</dbReference>
<dbReference type="SUPFAM" id="SSF52833">
    <property type="entry name" value="Thioredoxin-like"/>
    <property type="match status" value="1"/>
</dbReference>
<feature type="domain" description="Thioredoxin" evidence="6">
    <location>
        <begin position="470"/>
        <end position="643"/>
    </location>
</feature>
<dbReference type="AlphaFoldDB" id="A0A418PVW1"/>
<dbReference type="Gene3D" id="3.40.30.10">
    <property type="entry name" value="Glutaredoxin"/>
    <property type="match status" value="1"/>
</dbReference>
<dbReference type="EMBL" id="QXML01000001">
    <property type="protein sequence ID" value="RIW18219.1"/>
    <property type="molecule type" value="Genomic_DNA"/>
</dbReference>
<keyword evidence="5" id="KW-0732">Signal</keyword>
<gene>
    <name evidence="7" type="ORF">D0X99_00525</name>
</gene>
<dbReference type="InterPro" id="IPR036249">
    <property type="entry name" value="Thioredoxin-like_sf"/>
</dbReference>
<evidence type="ECO:0000256" key="5">
    <source>
        <dbReference type="SAM" id="SignalP"/>
    </source>
</evidence>
<keyword evidence="8" id="KW-1185">Reference proteome</keyword>
<feature type="chain" id="PRO_5019274623" evidence="5">
    <location>
        <begin position="20"/>
        <end position="643"/>
    </location>
</feature>
<keyword evidence="3" id="KW-1015">Disulfide bond</keyword>
<protein>
    <submittedName>
        <fullName evidence="7">TlpA family protein disulfide reductase</fullName>
    </submittedName>
</protein>
<evidence type="ECO:0000313" key="8">
    <source>
        <dbReference type="Proteomes" id="UP000283522"/>
    </source>
</evidence>
<comment type="subcellular location">
    <subcellularLocation>
        <location evidence="1">Cell envelope</location>
    </subcellularLocation>
</comment>
<keyword evidence="2" id="KW-0201">Cytochrome c-type biogenesis</keyword>
<comment type="caution">
    <text evidence="7">The sequence shown here is derived from an EMBL/GenBank/DDBJ whole genome shotgun (WGS) entry which is preliminary data.</text>
</comment>
<evidence type="ECO:0000256" key="1">
    <source>
        <dbReference type="ARBA" id="ARBA00004196"/>
    </source>
</evidence>
<accession>A0A418PVW1</accession>
<evidence type="ECO:0000256" key="3">
    <source>
        <dbReference type="ARBA" id="ARBA00023157"/>
    </source>
</evidence>
<dbReference type="GO" id="GO:0016491">
    <property type="term" value="F:oxidoreductase activity"/>
    <property type="evidence" value="ECO:0007669"/>
    <property type="project" value="InterPro"/>
</dbReference>
<evidence type="ECO:0000259" key="6">
    <source>
        <dbReference type="PROSITE" id="PS51352"/>
    </source>
</evidence>
<evidence type="ECO:0000256" key="4">
    <source>
        <dbReference type="ARBA" id="ARBA00023284"/>
    </source>
</evidence>
<dbReference type="PANTHER" id="PTHR42852:SF6">
    <property type="entry name" value="THIOL:DISULFIDE INTERCHANGE PROTEIN DSBE"/>
    <property type="match status" value="1"/>
</dbReference>
<reference evidence="7 8" key="1">
    <citation type="submission" date="2018-09" db="EMBL/GenBank/DDBJ databases">
        <authorList>
            <person name="Wang X."/>
            <person name="Du Z."/>
        </authorList>
    </citation>
    <scope>NUCLEOTIDE SEQUENCE [LARGE SCALE GENOMIC DNA]</scope>
    <source>
        <strain evidence="7 8">N3</strain>
    </source>
</reference>
<name>A0A418PVW1_9BACT</name>
<dbReference type="GO" id="GO:0017004">
    <property type="term" value="P:cytochrome complex assembly"/>
    <property type="evidence" value="ECO:0007669"/>
    <property type="project" value="UniProtKB-KW"/>
</dbReference>
<dbReference type="Proteomes" id="UP000283522">
    <property type="component" value="Unassembled WGS sequence"/>
</dbReference>
<sequence length="643" mass="73966">MKISYCLICFLLISFSVFPQNSPQRKIKHTWYSTDGRNELRLLLADDFALYQSQIWEMDSIQPGKYLLKNLDHEKQISISKAGENFFLEEGAVKISVQPEKSTNLKTRQVGQTDVSDSFFKKDQVLLQGLIVPKDSMPTTVSVIYNHAFGEGQRQFSSSVDDQGRFKLIFPLDYPQEVMVRAGSAIFTFFSKPGAQQAMVVYEKSFVNGIEAWTTLKELDFMGDLAVENEERRLLDPEFMKVRDYFVTDSLQKALEPMDFLKYRIGLMEKHQAFFNSYFDSIPVSPLTKEISLRGARIYAANDLRRYIWLHGGINEGRLNPVDVPDSYLQEVEKLMTGDLADLMAPDYAGLIREFTMPIQPSEMKSLIGKMDEMTYDFFKKQELNSAQSEAVDAWYDQIKKGVPRDSLILSEEYKSLSKTYLNQLSDFFLEVQWPHLLAKIQDLELIPRSSVIATYLDMNYQSVGKEIPLSIQNQLEEINLEPRILAIIREEIEDFERGKNERFVEWVSIAANGENILSQLKDKNPGKVIYVDVWATWCGPCISEFKHAATLKKDAPEGVVFAYICAQSERGAFENLVKKFGLEGEHFFLSQTEFEQFDKEFKITGFPTYLILTKEGKLIREGIHRPSSGDQLIRQLQEFVSR</sequence>
<proteinExistence type="predicted"/>
<evidence type="ECO:0000313" key="7">
    <source>
        <dbReference type="EMBL" id="RIW18219.1"/>
    </source>
</evidence>
<evidence type="ECO:0000256" key="2">
    <source>
        <dbReference type="ARBA" id="ARBA00022748"/>
    </source>
</evidence>
<dbReference type="CDD" id="cd02966">
    <property type="entry name" value="TlpA_like_family"/>
    <property type="match status" value="1"/>
</dbReference>
<organism evidence="7 8">
    <name type="scientific">Algoriphagus lacus</name>
    <dbReference type="NCBI Taxonomy" id="2056311"/>
    <lineage>
        <taxon>Bacteria</taxon>
        <taxon>Pseudomonadati</taxon>
        <taxon>Bacteroidota</taxon>
        <taxon>Cytophagia</taxon>
        <taxon>Cytophagales</taxon>
        <taxon>Cyclobacteriaceae</taxon>
        <taxon>Algoriphagus</taxon>
    </lineage>
</organism>
<dbReference type="Pfam" id="PF08534">
    <property type="entry name" value="Redoxin"/>
    <property type="match status" value="1"/>
</dbReference>